<dbReference type="PANTHER" id="PTHR43140">
    <property type="entry name" value="TYPE-1 RESTRICTION ENZYME ECOKI SPECIFICITY PROTEIN"/>
    <property type="match status" value="1"/>
</dbReference>
<comment type="subunit">
    <text evidence="4">The methyltransferase is composed of M and S polypeptides.</text>
</comment>
<comment type="caution">
    <text evidence="6">The sequence shown here is derived from an EMBL/GenBank/DDBJ whole genome shotgun (WGS) entry which is preliminary data.</text>
</comment>
<dbReference type="InterPro" id="IPR000055">
    <property type="entry name" value="Restrct_endonuc_typeI_TRD"/>
</dbReference>
<dbReference type="RefSeq" id="WP_135480268.1">
    <property type="nucleotide sequence ID" value="NZ_SIJK02000050.1"/>
</dbReference>
<evidence type="ECO:0000313" key="7">
    <source>
        <dbReference type="Proteomes" id="UP001193081"/>
    </source>
</evidence>
<dbReference type="GO" id="GO:0016787">
    <property type="term" value="F:hydrolase activity"/>
    <property type="evidence" value="ECO:0007669"/>
    <property type="project" value="UniProtKB-KW"/>
</dbReference>
<dbReference type="EC" id="3.1.21.-" evidence="6"/>
<gene>
    <name evidence="6" type="ORF">EYB53_019880</name>
</gene>
<protein>
    <submittedName>
        <fullName evidence="6">Restriction endonuclease subunit S</fullName>
        <ecNumber evidence="6">3.1.21.-</ecNumber>
    </submittedName>
</protein>
<dbReference type="Proteomes" id="UP001193081">
    <property type="component" value="Unassembled WGS sequence"/>
</dbReference>
<keyword evidence="6" id="KW-0540">Nuclease</keyword>
<proteinExistence type="inferred from homology"/>
<dbReference type="InterPro" id="IPR044946">
    <property type="entry name" value="Restrct_endonuc_typeI_TRD_sf"/>
</dbReference>
<dbReference type="CDD" id="cd17515">
    <property type="entry name" value="RMtype1_S_MjaORF132P_Sau1132ORF3780P-TRD1-CR1_like"/>
    <property type="match status" value="1"/>
</dbReference>
<evidence type="ECO:0000256" key="1">
    <source>
        <dbReference type="ARBA" id="ARBA00010923"/>
    </source>
</evidence>
<evidence type="ECO:0000259" key="5">
    <source>
        <dbReference type="Pfam" id="PF01420"/>
    </source>
</evidence>
<dbReference type="SUPFAM" id="SSF116734">
    <property type="entry name" value="DNA methylase specificity domain"/>
    <property type="match status" value="2"/>
</dbReference>
<feature type="domain" description="Type I restriction modification DNA specificity" evidence="5">
    <location>
        <begin position="85"/>
        <end position="256"/>
    </location>
</feature>
<feature type="domain" description="Type I restriction modification DNA specificity" evidence="5">
    <location>
        <begin position="370"/>
        <end position="543"/>
    </location>
</feature>
<sequence>MNADQLLTHYDRIADAPDAIVRLRRFILDLAVRGKLVPQDPADEPATELLKRIENEKARREKKGGVRKFDVELVDSEEALFVIPDSWIWTRLGSIGDWGSGSTPLRGNADFYGGGITWLKSGELNDNRQLAGSEETVTELAIKKGSFRLNKPGDVLIAMYGATIGKVAVLAEQAVTNQAVCGCSSYLGVFSHYLFLFLLSQREQFRSASEGGAQPNISKVKIIRTPFPLPPLAEQHRIVAKVDELMALCDQIEATRARREATRDRLAAASLARLSQPTPDPQTFHAHAAFALEHLGAITTRPDQIKALRQTILNLAVRGKLVPQDPADEPAAELLRRIKEEKARMMITGRIKREKLLPFLSEDELSFELPDGWAWTRLGNLSEFVTSGSRDWAKHYSPEGAIFIRMGNLSKDHYRLRLGNVQRVKPPVDGEGTRTRLESGDILISITGDVGMLGLIPEGFGEAYINQHTAMVRLMPEMKGHYLPELFRSSFAQDQFNKPQRGIKNSFRLTDLTQFVVPLPPLAEQHRIVARVDELMAFCDQLEVSLSASEATRRRLLDAVLHGTLGRG</sequence>
<dbReference type="GO" id="GO:0004519">
    <property type="term" value="F:endonuclease activity"/>
    <property type="evidence" value="ECO:0007669"/>
    <property type="project" value="UniProtKB-KW"/>
</dbReference>
<accession>A0ABS4DEX5</accession>
<name>A0ABS4DEX5_9CHLR</name>
<dbReference type="EMBL" id="SIJK02000050">
    <property type="protein sequence ID" value="MBP1467987.1"/>
    <property type="molecule type" value="Genomic_DNA"/>
</dbReference>
<dbReference type="PANTHER" id="PTHR43140:SF1">
    <property type="entry name" value="TYPE I RESTRICTION ENZYME ECOKI SPECIFICITY SUBUNIT"/>
    <property type="match status" value="1"/>
</dbReference>
<keyword evidence="6" id="KW-0255">Endonuclease</keyword>
<dbReference type="InterPro" id="IPR051212">
    <property type="entry name" value="Type-I_RE_S_subunit"/>
</dbReference>
<keyword evidence="3" id="KW-0238">DNA-binding</keyword>
<organism evidence="6 7">
    <name type="scientific">Candidatus Chloroploca mongolica</name>
    <dbReference type="NCBI Taxonomy" id="2528176"/>
    <lineage>
        <taxon>Bacteria</taxon>
        <taxon>Bacillati</taxon>
        <taxon>Chloroflexota</taxon>
        <taxon>Chloroflexia</taxon>
        <taxon>Chloroflexales</taxon>
        <taxon>Chloroflexineae</taxon>
        <taxon>Oscillochloridaceae</taxon>
        <taxon>Candidatus Chloroploca</taxon>
    </lineage>
</organism>
<keyword evidence="7" id="KW-1185">Reference proteome</keyword>
<evidence type="ECO:0000256" key="2">
    <source>
        <dbReference type="ARBA" id="ARBA00022747"/>
    </source>
</evidence>
<evidence type="ECO:0000313" key="6">
    <source>
        <dbReference type="EMBL" id="MBP1467987.1"/>
    </source>
</evidence>
<keyword evidence="6" id="KW-0378">Hydrolase</keyword>
<reference evidence="6 7" key="1">
    <citation type="submission" date="2021-03" db="EMBL/GenBank/DDBJ databases">
        <authorList>
            <person name="Grouzdev D.S."/>
        </authorList>
    </citation>
    <scope>NUCLEOTIDE SEQUENCE [LARGE SCALE GENOMIC DNA]</scope>
    <source>
        <strain evidence="6 7">M50-1</strain>
    </source>
</reference>
<dbReference type="Gene3D" id="3.90.220.20">
    <property type="entry name" value="DNA methylase specificity domains"/>
    <property type="match status" value="2"/>
</dbReference>
<comment type="similarity">
    <text evidence="1">Belongs to the type-I restriction system S methylase family.</text>
</comment>
<keyword evidence="2" id="KW-0680">Restriction system</keyword>
<dbReference type="Pfam" id="PF01420">
    <property type="entry name" value="Methylase_S"/>
    <property type="match status" value="2"/>
</dbReference>
<evidence type="ECO:0000256" key="3">
    <source>
        <dbReference type="ARBA" id="ARBA00023125"/>
    </source>
</evidence>
<evidence type="ECO:0000256" key="4">
    <source>
        <dbReference type="ARBA" id="ARBA00038652"/>
    </source>
</evidence>